<keyword evidence="6" id="KW-0677">Repeat</keyword>
<dbReference type="GO" id="GO:0005886">
    <property type="term" value="C:plasma membrane"/>
    <property type="evidence" value="ECO:0007669"/>
    <property type="project" value="UniProtKB-SubCell"/>
</dbReference>
<feature type="domain" description="ABC transporter" evidence="13">
    <location>
        <begin position="157"/>
        <end position="413"/>
    </location>
</feature>
<dbReference type="PANTHER" id="PTHR43790:SF3">
    <property type="entry name" value="D-ALLOSE IMPORT ATP-BINDING PROTEIN ALSA-RELATED"/>
    <property type="match status" value="1"/>
</dbReference>
<dbReference type="GO" id="GO:0005524">
    <property type="term" value="F:ATP binding"/>
    <property type="evidence" value="ECO:0007669"/>
    <property type="project" value="UniProtKB-KW"/>
</dbReference>
<dbReference type="Pfam" id="PF02653">
    <property type="entry name" value="BPD_transp_2"/>
    <property type="match status" value="1"/>
</dbReference>
<keyword evidence="9" id="KW-1278">Translocase</keyword>
<name>A0A3M3FTJ7_PSESG</name>
<reference evidence="14 15" key="1">
    <citation type="submission" date="2018-08" db="EMBL/GenBank/DDBJ databases">
        <title>Recombination of ecologically and evolutionarily significant loci maintains genetic cohesion in the Pseudomonas syringae species complex.</title>
        <authorList>
            <person name="Dillon M."/>
            <person name="Thakur S."/>
            <person name="Almeida R.N.D."/>
            <person name="Weir B.S."/>
            <person name="Guttman D.S."/>
        </authorList>
    </citation>
    <scope>NUCLEOTIDE SEQUENCE [LARGE SCALE GENOMIC DNA]</scope>
    <source>
        <strain evidence="14 15">ICMP 4332</strain>
    </source>
</reference>
<dbReference type="InterPro" id="IPR050107">
    <property type="entry name" value="ABC_carbohydrate_import_ATPase"/>
</dbReference>
<feature type="transmembrane region" description="Helical" evidence="12">
    <location>
        <begin position="549"/>
        <end position="570"/>
    </location>
</feature>
<keyword evidence="2" id="KW-0813">Transport</keyword>
<dbReference type="SMART" id="SM00382">
    <property type="entry name" value="AAA"/>
    <property type="match status" value="1"/>
</dbReference>
<keyword evidence="8 14" id="KW-0067">ATP-binding</keyword>
<gene>
    <name evidence="14" type="ORF">ALQ74_04537</name>
</gene>
<evidence type="ECO:0000256" key="12">
    <source>
        <dbReference type="SAM" id="Phobius"/>
    </source>
</evidence>
<dbReference type="GO" id="GO:0016887">
    <property type="term" value="F:ATP hydrolysis activity"/>
    <property type="evidence" value="ECO:0007669"/>
    <property type="project" value="InterPro"/>
</dbReference>
<keyword evidence="11 12" id="KW-0472">Membrane</keyword>
<evidence type="ECO:0000256" key="9">
    <source>
        <dbReference type="ARBA" id="ARBA00022967"/>
    </source>
</evidence>
<dbReference type="InterPro" id="IPR003593">
    <property type="entry name" value="AAA+_ATPase"/>
</dbReference>
<dbReference type="InterPro" id="IPR003439">
    <property type="entry name" value="ABC_transporter-like_ATP-bd"/>
</dbReference>
<dbReference type="CDD" id="cd03215">
    <property type="entry name" value="ABC_Carb_Monos_II"/>
    <property type="match status" value="1"/>
</dbReference>
<evidence type="ECO:0000256" key="7">
    <source>
        <dbReference type="ARBA" id="ARBA00022741"/>
    </source>
</evidence>
<dbReference type="AlphaFoldDB" id="A0A3M3FTJ7"/>
<feature type="transmembrane region" description="Helical" evidence="12">
    <location>
        <begin position="482"/>
        <end position="502"/>
    </location>
</feature>
<feature type="transmembrane region" description="Helical" evidence="12">
    <location>
        <begin position="638"/>
        <end position="668"/>
    </location>
</feature>
<keyword evidence="10 12" id="KW-1133">Transmembrane helix</keyword>
<proteinExistence type="predicted"/>
<comment type="caution">
    <text evidence="14">The sequence shown here is derived from an EMBL/GenBank/DDBJ whole genome shotgun (WGS) entry which is preliminary data.</text>
</comment>
<dbReference type="InterPro" id="IPR017871">
    <property type="entry name" value="ABC_transporter-like_CS"/>
</dbReference>
<dbReference type="PROSITE" id="PS50893">
    <property type="entry name" value="ABC_TRANSPORTER_2"/>
    <property type="match status" value="1"/>
</dbReference>
<keyword evidence="4" id="KW-0762">Sugar transport</keyword>
<feature type="transmembrane region" description="Helical" evidence="12">
    <location>
        <begin position="508"/>
        <end position="528"/>
    </location>
</feature>
<evidence type="ECO:0000313" key="14">
    <source>
        <dbReference type="EMBL" id="RMM65165.1"/>
    </source>
</evidence>
<keyword evidence="7" id="KW-0547">Nucleotide-binding</keyword>
<evidence type="ECO:0000256" key="8">
    <source>
        <dbReference type="ARBA" id="ARBA00022840"/>
    </source>
</evidence>
<dbReference type="Pfam" id="PF00005">
    <property type="entry name" value="ABC_tran"/>
    <property type="match status" value="1"/>
</dbReference>
<evidence type="ECO:0000259" key="13">
    <source>
        <dbReference type="PROSITE" id="PS50893"/>
    </source>
</evidence>
<dbReference type="GO" id="GO:0022857">
    <property type="term" value="F:transmembrane transporter activity"/>
    <property type="evidence" value="ECO:0007669"/>
    <property type="project" value="InterPro"/>
</dbReference>
<dbReference type="SUPFAM" id="SSF52540">
    <property type="entry name" value="P-loop containing nucleoside triphosphate hydrolases"/>
    <property type="match status" value="2"/>
</dbReference>
<dbReference type="InterPro" id="IPR027417">
    <property type="entry name" value="P-loop_NTPase"/>
</dbReference>
<evidence type="ECO:0000256" key="6">
    <source>
        <dbReference type="ARBA" id="ARBA00022737"/>
    </source>
</evidence>
<dbReference type="InterPro" id="IPR001851">
    <property type="entry name" value="ABC_transp_permease"/>
</dbReference>
<accession>A0A3M3FTJ7</accession>
<keyword evidence="3" id="KW-1003">Cell membrane</keyword>
<dbReference type="CDD" id="cd06579">
    <property type="entry name" value="TM_PBP1_transp_AraH_like"/>
    <property type="match status" value="1"/>
</dbReference>
<organism evidence="14 15">
    <name type="scientific">Pseudomonas savastanoi pv. glycinea</name>
    <name type="common">Pseudomonas syringae pv. glycinea</name>
    <dbReference type="NCBI Taxonomy" id="318"/>
    <lineage>
        <taxon>Bacteria</taxon>
        <taxon>Pseudomonadati</taxon>
        <taxon>Pseudomonadota</taxon>
        <taxon>Gammaproteobacteria</taxon>
        <taxon>Pseudomonadales</taxon>
        <taxon>Pseudomonadaceae</taxon>
        <taxon>Pseudomonas</taxon>
    </lineage>
</organism>
<dbReference type="Proteomes" id="UP000279057">
    <property type="component" value="Unassembled WGS sequence"/>
</dbReference>
<dbReference type="Gene3D" id="3.40.50.300">
    <property type="entry name" value="P-loop containing nucleotide triphosphate hydrolases"/>
    <property type="match status" value="2"/>
</dbReference>
<dbReference type="PROSITE" id="PS00211">
    <property type="entry name" value="ABC_TRANSPORTER_1"/>
    <property type="match status" value="1"/>
</dbReference>
<feature type="transmembrane region" description="Helical" evidence="12">
    <location>
        <begin position="404"/>
        <end position="421"/>
    </location>
</feature>
<evidence type="ECO:0000256" key="3">
    <source>
        <dbReference type="ARBA" id="ARBA00022475"/>
    </source>
</evidence>
<feature type="transmembrane region" description="Helical" evidence="12">
    <location>
        <begin position="599"/>
        <end position="618"/>
    </location>
</feature>
<evidence type="ECO:0000256" key="5">
    <source>
        <dbReference type="ARBA" id="ARBA00022692"/>
    </source>
</evidence>
<evidence type="ECO:0000256" key="2">
    <source>
        <dbReference type="ARBA" id="ARBA00022448"/>
    </source>
</evidence>
<evidence type="ECO:0000256" key="1">
    <source>
        <dbReference type="ARBA" id="ARBA00004429"/>
    </source>
</evidence>
<sequence length="704" mass="75734">MDEGGRRRSAACENIWLGREPRWAGCIVDSKELNRRTRELLEELEFDVDATSPMHLLSVAQIQLVEIAKAFSHDCEVMIMDEPTSAIGEREAQTLFKAIRRLAARGAGIIYVSHRLSELAQIADDYSIFRDGAFVESGRMADIDRAHLVRGIVGQELQRIDHKVGRECAAECCLNVESLSRNGEFEDISLHVRHGEILGIYGLMGSGRSEFLNCLYGLTTPDSGSVTLQGKPMPIGLPKATIRAGVSLVTEDRKDSGLVLSGSILSNIALSAYRQLSNWSLIDARKEHKLAEDMVRRLQIKTASLDLPVASMSGGNQQKVVLAKCLSTEPVCLLCDEPTRGIDEGAKQEIYHLLDQFVRGCRSFPGSPAESCLMNAKTIVAPATTATTATTAPRSRLRLSVDRFGLPLVFILLCLVMAFASEYFMTWRNWMDILRQTSINGILAVGMTYVILTKGIDLSVGSILAFAGLCSALVATQGYGLLAAVSAGMFAGAMLGVVNGFMVANLSIPPFVATLGMLSIARGMTFILNDGSPVTDLPEEYLALGIGRVGPIGVPIIIFAVVALIFWMVLRYTTYGRYVYAVGGNEKSARTSGIGVRKVMFSVYVVSGLLAGLAGVVLSARTTSALPQAGMSYELDAIAAVVIGGTSLSGGTGSIVGTLFGALLIGVINNGLNLLGVSSYYQQVAKGLIIVFAVLIDVWRKKKR</sequence>
<evidence type="ECO:0000256" key="4">
    <source>
        <dbReference type="ARBA" id="ARBA00022597"/>
    </source>
</evidence>
<protein>
    <submittedName>
        <fullName evidence="14">Ribose ABC transporter, ATP-binding protein</fullName>
    </submittedName>
</protein>
<evidence type="ECO:0000256" key="11">
    <source>
        <dbReference type="ARBA" id="ARBA00023136"/>
    </source>
</evidence>
<dbReference type="EMBL" id="RBOM01000129">
    <property type="protein sequence ID" value="RMM65165.1"/>
    <property type="molecule type" value="Genomic_DNA"/>
</dbReference>
<evidence type="ECO:0000256" key="10">
    <source>
        <dbReference type="ARBA" id="ARBA00022989"/>
    </source>
</evidence>
<keyword evidence="5 12" id="KW-0812">Transmembrane</keyword>
<dbReference type="PANTHER" id="PTHR43790">
    <property type="entry name" value="CARBOHYDRATE TRANSPORT ATP-BINDING PROTEIN MG119-RELATED"/>
    <property type="match status" value="1"/>
</dbReference>
<evidence type="ECO:0000313" key="15">
    <source>
        <dbReference type="Proteomes" id="UP000279057"/>
    </source>
</evidence>
<comment type="subcellular location">
    <subcellularLocation>
        <location evidence="1">Cell inner membrane</location>
        <topology evidence="1">Multi-pass membrane protein</topology>
    </subcellularLocation>
</comment>